<dbReference type="Proteomes" id="UP000149121">
    <property type="component" value="Segment"/>
</dbReference>
<accession>A0A1B2RW02</accession>
<dbReference type="EMBL" id="KX643370">
    <property type="protein sequence ID" value="AOC55183.1"/>
    <property type="molecule type" value="Genomic_DNA"/>
</dbReference>
<evidence type="ECO:0000313" key="2">
    <source>
        <dbReference type="Proteomes" id="UP000149121"/>
    </source>
</evidence>
<keyword evidence="2" id="KW-1185">Reference proteome</keyword>
<gene>
    <name evidence="1" type="ORF">LCDVSa099L</name>
</gene>
<dbReference type="OrthoDB" id="29779at10239"/>
<dbReference type="KEGG" id="vg:30902675"/>
<reference evidence="1 2" key="1">
    <citation type="journal article" date="2016" name="J. Virol.">
        <title>Concurrence of Iridovirus, Polyomavirus, and a Unique Member of a New Group of Fish Papillomaviruses in Lymphocystis Disease-Affected Gilthead Sea Bream.</title>
        <authorList>
            <person name="Lopez-Bueno A."/>
            <person name="Mavian C."/>
            <person name="Labella A.M."/>
            <person name="Castro D."/>
            <person name="Borrego J.J."/>
            <person name="Alcami A."/>
            <person name="Alejo A."/>
        </authorList>
    </citation>
    <scope>NUCLEOTIDE SEQUENCE [LARGE SCALE GENOMIC DNA]</scope>
    <source>
        <strain evidence="1">SA9</strain>
    </source>
</reference>
<sequence length="324" mass="38458">MSTQYFICSNPFKINRWFKSKSVLLITDPKSVFIWRKIKSNQFTVKTIFSKKPKTDYDVLIVDQFQKPIKDKLLTYVREIRAVETYLIFRLGVMDQFDVALTVLAQDPANLKFIKELYVENVRINVVTPSEPIKLVELKDPEFSDDERYMFNTLSNLFKYRDVFMSEKYVNSISDCYLLPFFIWIDAVVTERFLFKNDYAEFLSGATDKYYFNFTFFKQVKHYFITRLTFIKKLASELEFACVVVHSNFVKYHVSKLLPTVVVETSENLLIDLKSYKNLIIAHNRPYSSYLECYTGCTVYKFRYSRLETFLKNNKFISGKSIFI</sequence>
<protein>
    <submittedName>
        <fullName evidence="1">Uncharacterized protein</fullName>
    </submittedName>
</protein>
<evidence type="ECO:0000313" key="1">
    <source>
        <dbReference type="EMBL" id="AOC55183.1"/>
    </source>
</evidence>
<name>A0A1B2RW02_9VIRU</name>
<organism evidence="1 2">
    <name type="scientific">Lymphocystis disease virus 3</name>
    <dbReference type="NCBI Taxonomy" id="2560566"/>
    <lineage>
        <taxon>Viruses</taxon>
        <taxon>Varidnaviria</taxon>
        <taxon>Bamfordvirae</taxon>
        <taxon>Nucleocytoviricota</taxon>
        <taxon>Megaviricetes</taxon>
        <taxon>Pimascovirales</taxon>
        <taxon>Pimascovirales incertae sedis</taxon>
        <taxon>Iridoviridae</taxon>
        <taxon>Alphairidovirinae</taxon>
        <taxon>Lymphocystivirus</taxon>
        <taxon>Lymphocystivirus sparus1</taxon>
    </lineage>
</organism>
<proteinExistence type="predicted"/>